<organism evidence="4 5">
    <name type="scientific">Pseudonocardia yuanmonensis</name>
    <dbReference type="NCBI Taxonomy" id="1095914"/>
    <lineage>
        <taxon>Bacteria</taxon>
        <taxon>Bacillati</taxon>
        <taxon>Actinomycetota</taxon>
        <taxon>Actinomycetes</taxon>
        <taxon>Pseudonocardiales</taxon>
        <taxon>Pseudonocardiaceae</taxon>
        <taxon>Pseudonocardia</taxon>
    </lineage>
</organism>
<dbReference type="InterPro" id="IPR029016">
    <property type="entry name" value="GAF-like_dom_sf"/>
</dbReference>
<evidence type="ECO:0000313" key="5">
    <source>
        <dbReference type="Proteomes" id="UP001500325"/>
    </source>
</evidence>
<gene>
    <name evidence="4" type="ORF">GCM10023215_34200</name>
</gene>
<dbReference type="Gene3D" id="3.60.40.10">
    <property type="entry name" value="PPM-type phosphatase domain"/>
    <property type="match status" value="1"/>
</dbReference>
<sequence length="613" mass="66003">MAGHAEGGPVRDATDVDGCADLCDPGRLRALEHTGLAAEPDQRLDGFAAWVREALDVPVALVSLIQADAQVFPGMTGLPEPWATKRSTPLSHSFCQHVVLTAEPLVISDARVHPLVRDNLAIPDLGVVAYAGMPLTDADGNVLGSLCAIDSTPRAWTDAELTTLRRMAAACATELRLRLATYDAGREEARRDRIEAAQQRSFHRSQTLLLASQAFTDTTDVHDVLTRIRALVHTELRPDYVGAVVLDEQHRTVRLADDPVVLAPTHTPDLDEHLPSARAMREAAILYYPDREAFDAENPPAAVAILRHLGLQSVVAVPLPGPDGPLGSIVLGWEVPNVVEAEDLLTIATIGGYASQALARARILQHRISVAHALQNAMLTTLPTVDGLRMAARYTPADAREHVGGDWYDAAPVPQTTRPERHALLVSAGDIIGHDLDAATIMGQVRSMLRQAAWDHPADPPSAVLHAFEAANHGLRLDAEGTMILARLVQTDTGTWALTWTNAGHPPPILLLPGGSAELLHGHDPLFGFALPAGAPRTDHHRDIPPGSTLFLYTDGLVEHRGRDLDAGTEALLSLLRRLHDRPVQELVDLAVGTLASDAPDDVVAFAIRFQDH</sequence>
<evidence type="ECO:0000313" key="4">
    <source>
        <dbReference type="EMBL" id="GAA4693838.1"/>
    </source>
</evidence>
<evidence type="ECO:0008006" key="6">
    <source>
        <dbReference type="Google" id="ProtNLM"/>
    </source>
</evidence>
<dbReference type="Pfam" id="PF01590">
    <property type="entry name" value="GAF"/>
    <property type="match status" value="1"/>
</dbReference>
<reference evidence="5" key="1">
    <citation type="journal article" date="2019" name="Int. J. Syst. Evol. Microbiol.">
        <title>The Global Catalogue of Microorganisms (GCM) 10K type strain sequencing project: providing services to taxonomists for standard genome sequencing and annotation.</title>
        <authorList>
            <consortium name="The Broad Institute Genomics Platform"/>
            <consortium name="The Broad Institute Genome Sequencing Center for Infectious Disease"/>
            <person name="Wu L."/>
            <person name="Ma J."/>
        </authorList>
    </citation>
    <scope>NUCLEOTIDE SEQUENCE [LARGE SCALE GENOMIC DNA]</scope>
    <source>
        <strain evidence="5">JCM 18055</strain>
    </source>
</reference>
<dbReference type="RefSeq" id="WP_345381546.1">
    <property type="nucleotide sequence ID" value="NZ_BAABIC010000011.1"/>
</dbReference>
<keyword evidence="5" id="KW-1185">Reference proteome</keyword>
<dbReference type="SUPFAM" id="SSF55781">
    <property type="entry name" value="GAF domain-like"/>
    <property type="match status" value="2"/>
</dbReference>
<evidence type="ECO:0000259" key="2">
    <source>
        <dbReference type="SMART" id="SM00065"/>
    </source>
</evidence>
<dbReference type="InterPro" id="IPR036457">
    <property type="entry name" value="PPM-type-like_dom_sf"/>
</dbReference>
<proteinExistence type="predicted"/>
<dbReference type="Pfam" id="PF07228">
    <property type="entry name" value="SpoIIE"/>
    <property type="match status" value="1"/>
</dbReference>
<name>A0ABP8WR23_9PSEU</name>
<dbReference type="InterPro" id="IPR003018">
    <property type="entry name" value="GAF"/>
</dbReference>
<dbReference type="Proteomes" id="UP001500325">
    <property type="component" value="Unassembled WGS sequence"/>
</dbReference>
<keyword evidence="1" id="KW-0378">Hydrolase</keyword>
<dbReference type="EMBL" id="BAABIC010000011">
    <property type="protein sequence ID" value="GAA4693838.1"/>
    <property type="molecule type" value="Genomic_DNA"/>
</dbReference>
<dbReference type="InterPro" id="IPR052016">
    <property type="entry name" value="Bact_Sigma-Reg"/>
</dbReference>
<evidence type="ECO:0000256" key="1">
    <source>
        <dbReference type="ARBA" id="ARBA00022801"/>
    </source>
</evidence>
<protein>
    <recommendedName>
        <fullName evidence="6">GAF domain-containing protein</fullName>
    </recommendedName>
</protein>
<dbReference type="SMART" id="SM00331">
    <property type="entry name" value="PP2C_SIG"/>
    <property type="match status" value="1"/>
</dbReference>
<dbReference type="PANTHER" id="PTHR43156:SF2">
    <property type="entry name" value="STAGE II SPORULATION PROTEIN E"/>
    <property type="match status" value="1"/>
</dbReference>
<dbReference type="Pfam" id="PF13185">
    <property type="entry name" value="GAF_2"/>
    <property type="match status" value="1"/>
</dbReference>
<accession>A0ABP8WR23</accession>
<dbReference type="InterPro" id="IPR001932">
    <property type="entry name" value="PPM-type_phosphatase-like_dom"/>
</dbReference>
<feature type="domain" description="GAF" evidence="2">
    <location>
        <begin position="39"/>
        <end position="185"/>
    </location>
</feature>
<evidence type="ECO:0000259" key="3">
    <source>
        <dbReference type="SMART" id="SM00331"/>
    </source>
</evidence>
<feature type="domain" description="PPM-type phosphatase" evidence="3">
    <location>
        <begin position="385"/>
        <end position="610"/>
    </location>
</feature>
<dbReference type="Gene3D" id="3.30.450.40">
    <property type="match status" value="2"/>
</dbReference>
<dbReference type="PANTHER" id="PTHR43156">
    <property type="entry name" value="STAGE II SPORULATION PROTEIN E-RELATED"/>
    <property type="match status" value="1"/>
</dbReference>
<dbReference type="SUPFAM" id="SSF81606">
    <property type="entry name" value="PP2C-like"/>
    <property type="match status" value="1"/>
</dbReference>
<feature type="domain" description="GAF" evidence="2">
    <location>
        <begin position="220"/>
        <end position="368"/>
    </location>
</feature>
<dbReference type="SMART" id="SM00065">
    <property type="entry name" value="GAF"/>
    <property type="match status" value="2"/>
</dbReference>
<comment type="caution">
    <text evidence="4">The sequence shown here is derived from an EMBL/GenBank/DDBJ whole genome shotgun (WGS) entry which is preliminary data.</text>
</comment>